<comment type="caution">
    <text evidence="1">The sequence shown here is derived from an EMBL/GenBank/DDBJ whole genome shotgun (WGS) entry which is preliminary data.</text>
</comment>
<gene>
    <name evidence="1" type="ORF">HPB47_011325</name>
</gene>
<name>A0AC60NWK2_IXOPE</name>
<protein>
    <submittedName>
        <fullName evidence="1">Uncharacterized protein</fullName>
    </submittedName>
</protein>
<sequence>MFEMLVEQPATAMPEKTQQTVPRIGNVDGRTFVEVPGERISPGETEGWKVSGKRIKEIVNGTSGGESDETQRQSRPRTRVNYVNKITSAITKGARMPVSMPKEDIKIVVRPRGGLNVAKMGGPAAMAAITRAAKVEEDPEIEVGPRTDRAAEPARRGGPSKALENGRLDRHGERLDKVYKIALGLPGNVSTQRLLELGVHNTLEEIAEAQRTAHLERLSSTRTGRKILQDLGVNPSGVASGDTVPIPSQMMTRLQVYPIPRNMNPIHDTGRRAARARAIVNSYAQDERAVYVDAAEYQDRGEAYTAVVVSASNGATRAAASTRVRNSHQAKEVAIALAVANPGCNTVISDSRTAVLSFAKGRVCGAAARILRAATTTGRDRDGAVVIKWIPAHMGSEVSVNGLYADDTCGLRKKARATASHLLWDCELNPREASEKTTIPPQFEDAARSSELEVQRRAVRLITTALDRQRARDDGGDEGARGGPMGSPSRPRIEKGRARGRGLGGGE</sequence>
<keyword evidence="2" id="KW-1185">Reference proteome</keyword>
<dbReference type="EMBL" id="JABSTQ010011421">
    <property type="protein sequence ID" value="KAG0411546.1"/>
    <property type="molecule type" value="Genomic_DNA"/>
</dbReference>
<reference evidence="1 2" key="1">
    <citation type="journal article" date="2020" name="Cell">
        <title>Large-Scale Comparative Analyses of Tick Genomes Elucidate Their Genetic Diversity and Vector Capacities.</title>
        <authorList>
            <consortium name="Tick Genome and Microbiome Consortium (TIGMIC)"/>
            <person name="Jia N."/>
            <person name="Wang J."/>
            <person name="Shi W."/>
            <person name="Du L."/>
            <person name="Sun Y."/>
            <person name="Zhan W."/>
            <person name="Jiang J.F."/>
            <person name="Wang Q."/>
            <person name="Zhang B."/>
            <person name="Ji P."/>
            <person name="Bell-Sakyi L."/>
            <person name="Cui X.M."/>
            <person name="Yuan T.T."/>
            <person name="Jiang B.G."/>
            <person name="Yang W.F."/>
            <person name="Lam T.T."/>
            <person name="Chang Q.C."/>
            <person name="Ding S.J."/>
            <person name="Wang X.J."/>
            <person name="Zhu J.G."/>
            <person name="Ruan X.D."/>
            <person name="Zhao L."/>
            <person name="Wei J.T."/>
            <person name="Ye R.Z."/>
            <person name="Que T.C."/>
            <person name="Du C.H."/>
            <person name="Zhou Y.H."/>
            <person name="Cheng J.X."/>
            <person name="Dai P.F."/>
            <person name="Guo W.B."/>
            <person name="Han X.H."/>
            <person name="Huang E.J."/>
            <person name="Li L.F."/>
            <person name="Wei W."/>
            <person name="Gao Y.C."/>
            <person name="Liu J.Z."/>
            <person name="Shao H.Z."/>
            <person name="Wang X."/>
            <person name="Wang C.C."/>
            <person name="Yang T.C."/>
            <person name="Huo Q.B."/>
            <person name="Li W."/>
            <person name="Chen H.Y."/>
            <person name="Chen S.E."/>
            <person name="Zhou L.G."/>
            <person name="Ni X.B."/>
            <person name="Tian J.H."/>
            <person name="Sheng Y."/>
            <person name="Liu T."/>
            <person name="Pan Y.S."/>
            <person name="Xia L.Y."/>
            <person name="Li J."/>
            <person name="Zhao F."/>
            <person name="Cao W.C."/>
        </authorList>
    </citation>
    <scope>NUCLEOTIDE SEQUENCE [LARGE SCALE GENOMIC DNA]</scope>
    <source>
        <strain evidence="1">Iper-2018</strain>
    </source>
</reference>
<evidence type="ECO:0000313" key="2">
    <source>
        <dbReference type="Proteomes" id="UP000805193"/>
    </source>
</evidence>
<evidence type="ECO:0000313" key="1">
    <source>
        <dbReference type="EMBL" id="KAG0411546.1"/>
    </source>
</evidence>
<accession>A0AC60NWK2</accession>
<dbReference type="Proteomes" id="UP000805193">
    <property type="component" value="Unassembled WGS sequence"/>
</dbReference>
<proteinExistence type="predicted"/>
<organism evidence="1 2">
    <name type="scientific">Ixodes persulcatus</name>
    <name type="common">Taiga tick</name>
    <dbReference type="NCBI Taxonomy" id="34615"/>
    <lineage>
        <taxon>Eukaryota</taxon>
        <taxon>Metazoa</taxon>
        <taxon>Ecdysozoa</taxon>
        <taxon>Arthropoda</taxon>
        <taxon>Chelicerata</taxon>
        <taxon>Arachnida</taxon>
        <taxon>Acari</taxon>
        <taxon>Parasitiformes</taxon>
        <taxon>Ixodida</taxon>
        <taxon>Ixodoidea</taxon>
        <taxon>Ixodidae</taxon>
        <taxon>Ixodinae</taxon>
        <taxon>Ixodes</taxon>
    </lineage>
</organism>